<dbReference type="EMBL" id="CP158375">
    <property type="protein sequence ID" value="XDO97561.1"/>
    <property type="molecule type" value="Genomic_DNA"/>
</dbReference>
<reference evidence="2" key="1">
    <citation type="submission" date="2024-06" db="EMBL/GenBank/DDBJ databases">
        <title>Caulobacter inopinatus, sp. nov.</title>
        <authorList>
            <person name="Donachie S.P."/>
        </authorList>
    </citation>
    <scope>NUCLEOTIDE SEQUENCE</scope>
    <source>
        <strain evidence="2">73W</strain>
    </source>
</reference>
<dbReference type="RefSeq" id="WP_369060866.1">
    <property type="nucleotide sequence ID" value="NZ_CP158375.1"/>
</dbReference>
<feature type="signal peptide" evidence="1">
    <location>
        <begin position="1"/>
        <end position="20"/>
    </location>
</feature>
<accession>A0AB39KUS9</accession>
<evidence type="ECO:0000256" key="1">
    <source>
        <dbReference type="SAM" id="SignalP"/>
    </source>
</evidence>
<protein>
    <recommendedName>
        <fullName evidence="3">17 kDa surface antigen</fullName>
    </recommendedName>
</protein>
<keyword evidence="1" id="KW-0732">Signal</keyword>
<sequence>MFKQALVVLAAAAIAAPALAAPPPELSDLIGARGAGGETQMLARGYVNTGGEKTGGASWTYWWKADGRTCVGVVTSDGRYQRIDRMDANRCGKGGGSNTGAVVAGVAVAALLGAAIAAHHDKNHEDGRHYDDSRDAQYERGYQDGVHDGQFLNYEYDADYSSGYAAGQRERDNRLGSSRYAYGEARKGPWRGDVMSACAREADRRWDLPPGATRAMSASAMANGTIYLVSLKAGYKSGTCEVTDKGAVLFVSK</sequence>
<evidence type="ECO:0008006" key="3">
    <source>
        <dbReference type="Google" id="ProtNLM"/>
    </source>
</evidence>
<proteinExistence type="predicted"/>
<dbReference type="AlphaFoldDB" id="A0AB39KUS9"/>
<name>A0AB39KUS9_9CAUL</name>
<feature type="chain" id="PRO_5044264664" description="17 kDa surface antigen" evidence="1">
    <location>
        <begin position="21"/>
        <end position="253"/>
    </location>
</feature>
<organism evidence="2">
    <name type="scientific">Caulobacter sp. 73W</name>
    <dbReference type="NCBI Taxonomy" id="3161137"/>
    <lineage>
        <taxon>Bacteria</taxon>
        <taxon>Pseudomonadati</taxon>
        <taxon>Pseudomonadota</taxon>
        <taxon>Alphaproteobacteria</taxon>
        <taxon>Caulobacterales</taxon>
        <taxon>Caulobacteraceae</taxon>
        <taxon>Caulobacter</taxon>
    </lineage>
</organism>
<gene>
    <name evidence="2" type="ORF">ABOZ73_03830</name>
</gene>
<evidence type="ECO:0000313" key="2">
    <source>
        <dbReference type="EMBL" id="XDO97561.1"/>
    </source>
</evidence>